<dbReference type="GO" id="GO:0015833">
    <property type="term" value="P:peptide transport"/>
    <property type="evidence" value="ECO:0007669"/>
    <property type="project" value="InterPro"/>
</dbReference>
<dbReference type="GO" id="GO:0005524">
    <property type="term" value="F:ATP binding"/>
    <property type="evidence" value="ECO:0007669"/>
    <property type="project" value="UniProtKB-KW"/>
</dbReference>
<feature type="domain" description="ABC transporter" evidence="6">
    <location>
        <begin position="9"/>
        <end position="260"/>
    </location>
</feature>
<keyword evidence="4" id="KW-0547">Nucleotide-binding</keyword>
<dbReference type="NCBIfam" id="TIGR01727">
    <property type="entry name" value="oligo_HPY"/>
    <property type="match status" value="1"/>
</dbReference>
<evidence type="ECO:0000313" key="8">
    <source>
        <dbReference type="Proteomes" id="UP000184226"/>
    </source>
</evidence>
<evidence type="ECO:0000256" key="2">
    <source>
        <dbReference type="ARBA" id="ARBA00022448"/>
    </source>
</evidence>
<evidence type="ECO:0000256" key="4">
    <source>
        <dbReference type="ARBA" id="ARBA00022741"/>
    </source>
</evidence>
<protein>
    <submittedName>
        <fullName evidence="7">Oligopeptide transport system ATP-binding protein</fullName>
    </submittedName>
</protein>
<keyword evidence="5 7" id="KW-0067">ATP-binding</keyword>
<dbReference type="InterPro" id="IPR027417">
    <property type="entry name" value="P-loop_NTPase"/>
</dbReference>
<comment type="similarity">
    <text evidence="1">Belongs to the ABC transporter superfamily.</text>
</comment>
<dbReference type="PANTHER" id="PTHR43776:SF7">
    <property type="entry name" value="D,D-DIPEPTIDE TRANSPORT ATP-BINDING PROTEIN DDPF-RELATED"/>
    <property type="match status" value="1"/>
</dbReference>
<dbReference type="PROSITE" id="PS00211">
    <property type="entry name" value="ABC_TRANSPORTER_1"/>
    <property type="match status" value="1"/>
</dbReference>
<dbReference type="GO" id="GO:0055085">
    <property type="term" value="P:transmembrane transport"/>
    <property type="evidence" value="ECO:0007669"/>
    <property type="project" value="UniProtKB-ARBA"/>
</dbReference>
<sequence length="334" mass="36953">MTVSDKPILRVRDIQKWYPLGGSFLSRKREVLKAVDGVSFDLQRREVLGLVGESGSGKTTVGRTLLKLVQPTGGSIHFNDTDITHFSRRQMRPVRQRMQLVFQDPYASLNPRHTVESIVAAPLEIHGLAGSRAQRKDRVEETLRLVGLMPEQGERYAHEFSGGQRQRVGIARALICQPELLIADEPVSALDVSIQAQVVNLLLELKERLGLTILFIAHDLSVVGHISDRIAVMYLGRLVELAPTAQLFNDPRHPYTEALLSAVPIPDPSAVRNKRIVLAGDMPSPMNPPSGCTFRTRCRYAIAACAQARPELSEVAPGHFKACIRDDLSLRPVG</sequence>
<dbReference type="AlphaFoldDB" id="A0A1M5ZMR6"/>
<dbReference type="GO" id="GO:0016887">
    <property type="term" value="F:ATP hydrolysis activity"/>
    <property type="evidence" value="ECO:0007669"/>
    <property type="project" value="InterPro"/>
</dbReference>
<proteinExistence type="inferred from homology"/>
<organism evidence="7 8">
    <name type="scientific">Pollutimonas bauzanensis</name>
    <dbReference type="NCBI Taxonomy" id="658167"/>
    <lineage>
        <taxon>Bacteria</taxon>
        <taxon>Pseudomonadati</taxon>
        <taxon>Pseudomonadota</taxon>
        <taxon>Betaproteobacteria</taxon>
        <taxon>Burkholderiales</taxon>
        <taxon>Alcaligenaceae</taxon>
        <taxon>Pollutimonas</taxon>
    </lineage>
</organism>
<dbReference type="Proteomes" id="UP000184226">
    <property type="component" value="Unassembled WGS sequence"/>
</dbReference>
<dbReference type="SUPFAM" id="SSF52540">
    <property type="entry name" value="P-loop containing nucleoside triphosphate hydrolases"/>
    <property type="match status" value="1"/>
</dbReference>
<evidence type="ECO:0000256" key="1">
    <source>
        <dbReference type="ARBA" id="ARBA00005417"/>
    </source>
</evidence>
<dbReference type="CDD" id="cd03257">
    <property type="entry name" value="ABC_NikE_OppD_transporters"/>
    <property type="match status" value="1"/>
</dbReference>
<name>A0A1M5ZMR6_9BURK</name>
<dbReference type="Pfam" id="PF00005">
    <property type="entry name" value="ABC_tran"/>
    <property type="match status" value="1"/>
</dbReference>
<dbReference type="Pfam" id="PF08352">
    <property type="entry name" value="oligo_HPY"/>
    <property type="match status" value="1"/>
</dbReference>
<evidence type="ECO:0000256" key="3">
    <source>
        <dbReference type="ARBA" id="ARBA00022475"/>
    </source>
</evidence>
<dbReference type="RefSeq" id="WP_073108154.1">
    <property type="nucleotide sequence ID" value="NZ_FQXE01000016.1"/>
</dbReference>
<dbReference type="STRING" id="658167.SAMN04488135_11673"/>
<evidence type="ECO:0000259" key="6">
    <source>
        <dbReference type="PROSITE" id="PS50893"/>
    </source>
</evidence>
<evidence type="ECO:0000313" key="7">
    <source>
        <dbReference type="EMBL" id="SHI25665.1"/>
    </source>
</evidence>
<keyword evidence="8" id="KW-1185">Reference proteome</keyword>
<dbReference type="OrthoDB" id="9802772at2"/>
<keyword evidence="3" id="KW-0472">Membrane</keyword>
<dbReference type="InterPro" id="IPR050319">
    <property type="entry name" value="ABC_transp_ATP-bind"/>
</dbReference>
<dbReference type="Gene3D" id="3.40.50.300">
    <property type="entry name" value="P-loop containing nucleotide triphosphate hydrolases"/>
    <property type="match status" value="1"/>
</dbReference>
<keyword evidence="3" id="KW-1003">Cell membrane</keyword>
<dbReference type="PROSITE" id="PS50893">
    <property type="entry name" value="ABC_TRANSPORTER_2"/>
    <property type="match status" value="1"/>
</dbReference>
<keyword evidence="2" id="KW-0813">Transport</keyword>
<dbReference type="InterPro" id="IPR013563">
    <property type="entry name" value="Oligopep_ABC_C"/>
</dbReference>
<dbReference type="SMART" id="SM00382">
    <property type="entry name" value="AAA"/>
    <property type="match status" value="1"/>
</dbReference>
<evidence type="ECO:0000256" key="5">
    <source>
        <dbReference type="ARBA" id="ARBA00022840"/>
    </source>
</evidence>
<dbReference type="InterPro" id="IPR003439">
    <property type="entry name" value="ABC_transporter-like_ATP-bd"/>
</dbReference>
<gene>
    <name evidence="7" type="ORF">SAMN04488135_11673</name>
</gene>
<dbReference type="PANTHER" id="PTHR43776">
    <property type="entry name" value="TRANSPORT ATP-BINDING PROTEIN"/>
    <property type="match status" value="1"/>
</dbReference>
<dbReference type="FunFam" id="3.40.50.300:FF:000016">
    <property type="entry name" value="Oligopeptide ABC transporter ATP-binding component"/>
    <property type="match status" value="1"/>
</dbReference>
<dbReference type="EMBL" id="FQXE01000016">
    <property type="protein sequence ID" value="SHI25665.1"/>
    <property type="molecule type" value="Genomic_DNA"/>
</dbReference>
<dbReference type="InterPro" id="IPR003593">
    <property type="entry name" value="AAA+_ATPase"/>
</dbReference>
<dbReference type="InterPro" id="IPR017871">
    <property type="entry name" value="ABC_transporter-like_CS"/>
</dbReference>
<reference evidence="7 8" key="1">
    <citation type="submission" date="2016-11" db="EMBL/GenBank/DDBJ databases">
        <authorList>
            <person name="Jaros S."/>
            <person name="Januszkiewicz K."/>
            <person name="Wedrychowicz H."/>
        </authorList>
    </citation>
    <scope>NUCLEOTIDE SEQUENCE [LARGE SCALE GENOMIC DNA]</scope>
    <source>
        <strain evidence="7 8">CGMCC 1.10190</strain>
    </source>
</reference>
<accession>A0A1M5ZMR6</accession>